<protein>
    <recommendedName>
        <fullName evidence="1">HAT C-terminal dimerisation domain-containing protein</fullName>
    </recommendedName>
</protein>
<evidence type="ECO:0000313" key="2">
    <source>
        <dbReference type="EMBL" id="KAK3869381.1"/>
    </source>
</evidence>
<dbReference type="EMBL" id="JAWQEG010002845">
    <property type="protein sequence ID" value="KAK3869381.1"/>
    <property type="molecule type" value="Genomic_DNA"/>
</dbReference>
<dbReference type="InterPro" id="IPR008906">
    <property type="entry name" value="HATC_C_dom"/>
</dbReference>
<name>A0AAE1F907_PETCI</name>
<sequence>MLQQSLRWWLNLVPAFGPFKLKFQACIALSSIISDDRDLQGKLSMSSSGIPGDAGKKMKCHKKYSSEWEDEPEFHGWLKASSKGSSYYFCSACKAHLSLNAGKVDIRRHAVGKKHTKNLTMASGQRSVLDLPSVSGNQSIERQVKEGEIRLASFICEHDIPIRVVDHIPQLLHAICPDSQIAKNMKCGRTKLTSVVNNVTGKQNDKYLEKTPLSKIALSDPRKLKPLTSIYLGAKVGMTLSQQHNIPPHAIKEFKQNCLAFYIEGATQIRTRFAFNDVSFKQLEALDPRVVKDKSLPSLAPLMSSFPTLVNDNDIQNVDNEWQLLRQTELVNEGCSTPLKFWLLVRDAKSGNGDPMFPNLSRLMLNLLCLPHSSATVERVFSAVNRQKTKLRNRLSIKTLSGILHTKRLLEDKSCFNFPISTKMVHMMQSEIYKKECAATGNADDSDEDVV</sequence>
<feature type="domain" description="HAT C-terminal dimerisation" evidence="1">
    <location>
        <begin position="356"/>
        <end position="401"/>
    </location>
</feature>
<evidence type="ECO:0000259" key="1">
    <source>
        <dbReference type="Pfam" id="PF05699"/>
    </source>
</evidence>
<comment type="caution">
    <text evidence="2">The sequence shown here is derived from an EMBL/GenBank/DDBJ whole genome shotgun (WGS) entry which is preliminary data.</text>
</comment>
<dbReference type="GO" id="GO:0046983">
    <property type="term" value="F:protein dimerization activity"/>
    <property type="evidence" value="ECO:0007669"/>
    <property type="project" value="InterPro"/>
</dbReference>
<evidence type="ECO:0000313" key="3">
    <source>
        <dbReference type="Proteomes" id="UP001286313"/>
    </source>
</evidence>
<proteinExistence type="predicted"/>
<accession>A0AAE1F907</accession>
<organism evidence="2 3">
    <name type="scientific">Petrolisthes cinctipes</name>
    <name type="common">Flat porcelain crab</name>
    <dbReference type="NCBI Taxonomy" id="88211"/>
    <lineage>
        <taxon>Eukaryota</taxon>
        <taxon>Metazoa</taxon>
        <taxon>Ecdysozoa</taxon>
        <taxon>Arthropoda</taxon>
        <taxon>Crustacea</taxon>
        <taxon>Multicrustacea</taxon>
        <taxon>Malacostraca</taxon>
        <taxon>Eumalacostraca</taxon>
        <taxon>Eucarida</taxon>
        <taxon>Decapoda</taxon>
        <taxon>Pleocyemata</taxon>
        <taxon>Anomura</taxon>
        <taxon>Galatheoidea</taxon>
        <taxon>Porcellanidae</taxon>
        <taxon>Petrolisthes</taxon>
    </lineage>
</organism>
<keyword evidence="3" id="KW-1185">Reference proteome</keyword>
<gene>
    <name evidence="2" type="ORF">Pcinc_025308</name>
</gene>
<dbReference type="AlphaFoldDB" id="A0AAE1F907"/>
<dbReference type="SUPFAM" id="SSF53098">
    <property type="entry name" value="Ribonuclease H-like"/>
    <property type="match status" value="1"/>
</dbReference>
<dbReference type="PANTHER" id="PTHR37162:SF1">
    <property type="entry name" value="BED-TYPE DOMAIN-CONTAINING PROTEIN"/>
    <property type="match status" value="1"/>
</dbReference>
<dbReference type="Proteomes" id="UP001286313">
    <property type="component" value="Unassembled WGS sequence"/>
</dbReference>
<dbReference type="Pfam" id="PF05699">
    <property type="entry name" value="Dimer_Tnp_hAT"/>
    <property type="match status" value="1"/>
</dbReference>
<dbReference type="PANTHER" id="PTHR37162">
    <property type="entry name" value="HAT FAMILY DIMERISATION DOMAINCONTAINING PROTEIN-RELATED"/>
    <property type="match status" value="1"/>
</dbReference>
<reference evidence="2" key="1">
    <citation type="submission" date="2023-10" db="EMBL/GenBank/DDBJ databases">
        <title>Genome assemblies of two species of porcelain crab, Petrolisthes cinctipes and Petrolisthes manimaculis (Anomura: Porcellanidae).</title>
        <authorList>
            <person name="Angst P."/>
        </authorList>
    </citation>
    <scope>NUCLEOTIDE SEQUENCE</scope>
    <source>
        <strain evidence="2">PB745_01</strain>
        <tissue evidence="2">Gill</tissue>
    </source>
</reference>
<dbReference type="InterPro" id="IPR012337">
    <property type="entry name" value="RNaseH-like_sf"/>
</dbReference>